<evidence type="ECO:0000259" key="1">
    <source>
        <dbReference type="Pfam" id="PF12708"/>
    </source>
</evidence>
<feature type="domain" description="Rhamnogalacturonase A/B/Epimerase-like pectate lyase" evidence="1">
    <location>
        <begin position="223"/>
        <end position="295"/>
    </location>
</feature>
<comment type="caution">
    <text evidence="2">The sequence shown here is derived from an EMBL/GenBank/DDBJ whole genome shotgun (WGS) entry which is preliminary data.</text>
</comment>
<protein>
    <recommendedName>
        <fullName evidence="1">Rhamnogalacturonase A/B/Epimerase-like pectate lyase domain-containing protein</fullName>
    </recommendedName>
</protein>
<dbReference type="Gene3D" id="2.160.20.10">
    <property type="entry name" value="Single-stranded right-handed beta-helix, Pectin lyase-like"/>
    <property type="match status" value="1"/>
</dbReference>
<dbReference type="AlphaFoldDB" id="A0A6L7GCX0"/>
<dbReference type="InterPro" id="IPR011050">
    <property type="entry name" value="Pectin_lyase_fold/virulence"/>
</dbReference>
<sequence length="743" mass="78874">MAVSQTRITGPVVLPDGSAATTGQVVFTLRAWDKQGDALVMHGPVMAPITDGAIDVTLFRTGAGEAGTPYDVSYVWWDDLGELRGLSVGPIALSGAGPFSLAELLATSYVPSTQPDALAQALAAAVAAASEAATAGSAREAAALAAAQAALYEGVWLDDVAAIEADTTLTYAAGSAQVAVGNFLRTRDEQFGFLVAEVEAEDADMQTAGQVKAYARARDRSDFNVFQFGVKGDGVTDDAAALNRAIARTQALGGRLIVPPGLYRYGSELQISDVMQLQGAGLRRTIFQPMDDYSGWFMGITETTFAGSVNQGPAPTLGKDLAGVGLADFSVRSSRSGVVQHGIRCIGRNDRMQWNNIYVELLEGTHYHFGHENGTNSEGNPAAAYIREGLFRNVESRGGGQAAGAFPAVVFDSHGVGDASNLCDFFGFRVVYPYHVGCDFDHAATQNAIRRLAFYSALFHASDEAPVAHTSPMLRLTGRLNDLAFYGFKTNTLLAGQPGVEMNGKTVAGTLYRPDGILLDGGISSGAGDLLVLNNCAAVEANFRQLGSSGTHLTIGANVAGPVQWRCPKVATFAIADGQGKVLSSYRALQDETPARFSRIVLGEGIYSPLIMAGSVLPEAAIAAPAPSMYFYQDQDGERDSDTLYLKGAGSDATGWWPVSLLVGGDRDTQLPETPTLYQWFFDNPSKASGRYDGSGWWWSPVWKNVPASATATGIKDQIARDDDYFYVCTGTNVWKRAALSSW</sequence>
<organism evidence="2 3">
    <name type="scientific">Pseudooceanicola albus</name>
    <dbReference type="NCBI Taxonomy" id="2692189"/>
    <lineage>
        <taxon>Bacteria</taxon>
        <taxon>Pseudomonadati</taxon>
        <taxon>Pseudomonadota</taxon>
        <taxon>Alphaproteobacteria</taxon>
        <taxon>Rhodobacterales</taxon>
        <taxon>Paracoccaceae</taxon>
        <taxon>Pseudooceanicola</taxon>
    </lineage>
</organism>
<dbReference type="InterPro" id="IPR012334">
    <property type="entry name" value="Pectin_lyas_fold"/>
</dbReference>
<proteinExistence type="predicted"/>
<name>A0A6L7GCX0_9RHOB</name>
<dbReference type="EMBL" id="WUMU01000048">
    <property type="protein sequence ID" value="MXN21146.1"/>
    <property type="molecule type" value="Genomic_DNA"/>
</dbReference>
<dbReference type="RefSeq" id="WP_160897258.1">
    <property type="nucleotide sequence ID" value="NZ_WUMU01000048.1"/>
</dbReference>
<reference evidence="2 3" key="1">
    <citation type="submission" date="2019-12" db="EMBL/GenBank/DDBJ databases">
        <authorList>
            <person name="Li M."/>
        </authorList>
    </citation>
    <scope>NUCLEOTIDE SEQUENCE [LARGE SCALE GENOMIC DNA]</scope>
    <source>
        <strain evidence="2 3">GBMRC 2024</strain>
    </source>
</reference>
<dbReference type="InterPro" id="IPR024535">
    <property type="entry name" value="RHGA/B-epi-like_pectate_lyase"/>
</dbReference>
<gene>
    <name evidence="2" type="ORF">GR170_25290</name>
</gene>
<keyword evidence="3" id="KW-1185">Reference proteome</keyword>
<dbReference type="Pfam" id="PF12708">
    <property type="entry name" value="Pect-lyase_RHGA_epim"/>
    <property type="match status" value="1"/>
</dbReference>
<dbReference type="Proteomes" id="UP000477911">
    <property type="component" value="Unassembled WGS sequence"/>
</dbReference>
<evidence type="ECO:0000313" key="2">
    <source>
        <dbReference type="EMBL" id="MXN21146.1"/>
    </source>
</evidence>
<accession>A0A6L7GCX0</accession>
<evidence type="ECO:0000313" key="3">
    <source>
        <dbReference type="Proteomes" id="UP000477911"/>
    </source>
</evidence>
<dbReference type="SUPFAM" id="SSF51126">
    <property type="entry name" value="Pectin lyase-like"/>
    <property type="match status" value="1"/>
</dbReference>